<name>U3T913_9CREN</name>
<dbReference type="EMBL" id="AP012489">
    <property type="protein sequence ID" value="BAN90012.1"/>
    <property type="molecule type" value="Genomic_DNA"/>
</dbReference>
<sequence length="394" mass="40727">MPLCFDGLLAPRGGEVLRRSGPQIYSTPGSAPLLIDLKGPKPPCGVKLACGPYEYGEGLAAEYVGEPPSSFVGSYTRLEPPEGLESFEAGRDGFLENAVFNPFSWRTVTPVPAGLSGCVETEFGPYSPPTLQPASSSEASLRCARSSLGIGRSVEVGGALLTINRAFRIGSLTLGSSGEAALIAAGDSIVIIPHGDSAGVSLRTPVASYKAGMLYGLAFEKPVPGGEYVGNVLNISGPGLEVSIASPGGARVSLGPGRLEVHSRGVFAIVGGGVEMGVKALMELLYSYRLLERAPASIGNFYSVKSFAYLTRVDGQVVELKAAAVGGIGSGTVYLNPPFKSKLVQVETLLGATEMPGGPRISLPVAECGCMKAKIYAGGGLLLRMIEKKGRNTG</sequence>
<organism evidence="1 2">
    <name type="scientific">Aeropyrum camini SY1 = JCM 12091</name>
    <dbReference type="NCBI Taxonomy" id="1198449"/>
    <lineage>
        <taxon>Archaea</taxon>
        <taxon>Thermoproteota</taxon>
        <taxon>Thermoprotei</taxon>
        <taxon>Desulfurococcales</taxon>
        <taxon>Desulfurococcaceae</taxon>
        <taxon>Aeropyrum</taxon>
    </lineage>
</organism>
<dbReference type="AlphaFoldDB" id="U3T913"/>
<protein>
    <submittedName>
        <fullName evidence="1">Uncharacterized protein</fullName>
    </submittedName>
</protein>
<dbReference type="RefSeq" id="WP_022541287.1">
    <property type="nucleotide sequence ID" value="NC_022521.1"/>
</dbReference>
<accession>U3T913</accession>
<dbReference type="eggNOG" id="arCOG13708">
    <property type="taxonomic scope" value="Archaea"/>
</dbReference>
<dbReference type="GeneID" id="17109994"/>
<proteinExistence type="predicted"/>
<dbReference type="OrthoDB" id="375936at2157"/>
<evidence type="ECO:0000313" key="1">
    <source>
        <dbReference type="EMBL" id="BAN90012.1"/>
    </source>
</evidence>
<keyword evidence="2" id="KW-1185">Reference proteome</keyword>
<dbReference type="Proteomes" id="UP000016887">
    <property type="component" value="Chromosome"/>
</dbReference>
<evidence type="ECO:0000313" key="2">
    <source>
        <dbReference type="Proteomes" id="UP000016887"/>
    </source>
</evidence>
<dbReference type="STRING" id="1198449.ACAM_0543"/>
<gene>
    <name evidence="1" type="ORF">ACAM_0543</name>
</gene>
<dbReference type="KEGG" id="acj:ACAM_0543"/>
<reference evidence="1 2" key="1">
    <citation type="journal article" date="2013" name="Appl. Environ. Microbiol.">
        <title>Variation of the Virus-Related Elements within Syntenic Genomes of the Hyperthermophilic Archaeon Aeropyrum.</title>
        <authorList>
            <person name="Daifuku T."/>
            <person name="Yoshida T."/>
            <person name="Kitamura T."/>
            <person name="Kawaichi S."/>
            <person name="Inoue T."/>
            <person name="Nomura K."/>
            <person name="Yoshida Y."/>
            <person name="Kuno S."/>
            <person name="Sako Y."/>
        </authorList>
    </citation>
    <scope>NUCLEOTIDE SEQUENCE [LARGE SCALE GENOMIC DNA]</scope>
    <source>
        <strain evidence="1 2">SY1</strain>
    </source>
</reference>